<gene>
    <name evidence="9" type="primary">tpiA</name>
    <name evidence="11" type="ORF">AM2010_1144</name>
</gene>
<evidence type="ECO:0000256" key="9">
    <source>
        <dbReference type="HAMAP-Rule" id="MF_00147"/>
    </source>
</evidence>
<protein>
    <recommendedName>
        <fullName evidence="9 10">Triosephosphate isomerase</fullName>
        <shortName evidence="9">TIM</shortName>
        <shortName evidence="9">TPI</shortName>
        <ecNumber evidence="9 10">5.3.1.1</ecNumber>
    </recommendedName>
    <alternativeName>
        <fullName evidence="9">Triose-phosphate isomerase</fullName>
    </alternativeName>
</protein>
<organism evidence="11 12">
    <name type="scientific">Pelagerythrobacter marensis</name>
    <dbReference type="NCBI Taxonomy" id="543877"/>
    <lineage>
        <taxon>Bacteria</taxon>
        <taxon>Pseudomonadati</taxon>
        <taxon>Pseudomonadota</taxon>
        <taxon>Alphaproteobacteria</taxon>
        <taxon>Sphingomonadales</taxon>
        <taxon>Erythrobacteraceae</taxon>
        <taxon>Pelagerythrobacter</taxon>
    </lineage>
</organism>
<dbReference type="STRING" id="543877.AM2010_1144"/>
<dbReference type="UniPathway" id="UPA00138"/>
<reference evidence="11 12" key="1">
    <citation type="submission" date="2015-06" db="EMBL/GenBank/DDBJ databases">
        <authorList>
            <person name="Kim K.M."/>
        </authorList>
    </citation>
    <scope>NUCLEOTIDE SEQUENCE [LARGE SCALE GENOMIC DNA]</scope>
    <source>
        <strain evidence="11 12">KCTC 22370</strain>
    </source>
</reference>
<feature type="binding site" evidence="9">
    <location>
        <position position="171"/>
    </location>
    <ligand>
        <name>substrate</name>
    </ligand>
</feature>
<dbReference type="GO" id="GO:0004807">
    <property type="term" value="F:triose-phosphate isomerase activity"/>
    <property type="evidence" value="ECO:0007669"/>
    <property type="project" value="UniProtKB-UniRule"/>
</dbReference>
<dbReference type="UniPathway" id="UPA00109">
    <property type="reaction ID" value="UER00189"/>
</dbReference>
<keyword evidence="6 9" id="KW-0963">Cytoplasm</keyword>
<evidence type="ECO:0000313" key="12">
    <source>
        <dbReference type="Proteomes" id="UP000037643"/>
    </source>
</evidence>
<dbReference type="OrthoDB" id="9809429at2"/>
<comment type="catalytic activity">
    <reaction evidence="1">
        <text>L-erythrulose 1-phosphate = D-erythrulose 4-phosphate</text>
        <dbReference type="Rhea" id="RHEA:49588"/>
        <dbReference type="ChEBI" id="CHEBI:58002"/>
        <dbReference type="ChEBI" id="CHEBI:90796"/>
        <dbReference type="EC" id="5.3.1.33"/>
    </reaction>
</comment>
<dbReference type="PROSITE" id="PS51440">
    <property type="entry name" value="TIM_2"/>
    <property type="match status" value="1"/>
</dbReference>
<dbReference type="FunFam" id="3.20.20.70:FF:000016">
    <property type="entry name" value="Triosephosphate isomerase"/>
    <property type="match status" value="1"/>
</dbReference>
<dbReference type="NCBIfam" id="TIGR00419">
    <property type="entry name" value="tim"/>
    <property type="match status" value="1"/>
</dbReference>
<comment type="pathway">
    <text evidence="3">Carbohydrate metabolism; erythritol degradation.</text>
</comment>
<dbReference type="InterPro" id="IPR020861">
    <property type="entry name" value="Triosephosphate_isomerase_AS"/>
</dbReference>
<dbReference type="Pfam" id="PF00121">
    <property type="entry name" value="TIM"/>
    <property type="match status" value="1"/>
</dbReference>
<dbReference type="Gene3D" id="3.20.20.70">
    <property type="entry name" value="Aldolase class I"/>
    <property type="match status" value="1"/>
</dbReference>
<feature type="binding site" evidence="9">
    <location>
        <begin position="10"/>
        <end position="12"/>
    </location>
    <ligand>
        <name>substrate</name>
    </ligand>
</feature>
<dbReference type="Proteomes" id="UP000037643">
    <property type="component" value="Chromosome"/>
</dbReference>
<comment type="pathway">
    <text evidence="2 9 10">Carbohydrate degradation; glycolysis; D-glyceraldehyde 3-phosphate from glycerone phosphate: step 1/1.</text>
</comment>
<keyword evidence="7 9" id="KW-0324">Glycolysis</keyword>
<dbReference type="HAMAP" id="MF_00147_B">
    <property type="entry name" value="TIM_B"/>
    <property type="match status" value="1"/>
</dbReference>
<feature type="active site" description="Proton acceptor" evidence="9">
    <location>
        <position position="165"/>
    </location>
</feature>
<evidence type="ECO:0000256" key="4">
    <source>
        <dbReference type="ARBA" id="ARBA00007422"/>
    </source>
</evidence>
<evidence type="ECO:0000256" key="8">
    <source>
        <dbReference type="ARBA" id="ARBA00023235"/>
    </source>
</evidence>
<dbReference type="KEGG" id="amx:AM2010_1144"/>
<feature type="active site" description="Electrophile" evidence="9">
    <location>
        <position position="93"/>
    </location>
</feature>
<evidence type="ECO:0000256" key="2">
    <source>
        <dbReference type="ARBA" id="ARBA00004680"/>
    </source>
</evidence>
<dbReference type="InterPro" id="IPR035990">
    <property type="entry name" value="TIM_sf"/>
</dbReference>
<comment type="function">
    <text evidence="9">Involved in the gluconeogenesis. Catalyzes stereospecifically the conversion of dihydroxyacetone phosphate (DHAP) to D-glyceraldehyde-3-phosphate (G3P).</text>
</comment>
<comment type="similarity">
    <text evidence="4 9 10">Belongs to the triosephosphate isomerase family.</text>
</comment>
<keyword evidence="5 9" id="KW-0312">Gluconeogenesis</keyword>
<dbReference type="InterPro" id="IPR022896">
    <property type="entry name" value="TrioseP_Isoase_bac/euk"/>
</dbReference>
<dbReference type="PANTHER" id="PTHR21139">
    <property type="entry name" value="TRIOSEPHOSPHATE ISOMERASE"/>
    <property type="match status" value="1"/>
</dbReference>
<evidence type="ECO:0000256" key="10">
    <source>
        <dbReference type="RuleBase" id="RU363013"/>
    </source>
</evidence>
<evidence type="ECO:0000313" key="11">
    <source>
        <dbReference type="EMBL" id="AKM07219.1"/>
    </source>
</evidence>
<comment type="catalytic activity">
    <reaction evidence="9 10">
        <text>D-glyceraldehyde 3-phosphate = dihydroxyacetone phosphate</text>
        <dbReference type="Rhea" id="RHEA:18585"/>
        <dbReference type="ChEBI" id="CHEBI:57642"/>
        <dbReference type="ChEBI" id="CHEBI:59776"/>
        <dbReference type="EC" id="5.3.1.1"/>
    </reaction>
</comment>
<dbReference type="GO" id="GO:0046166">
    <property type="term" value="P:glyceraldehyde-3-phosphate biosynthetic process"/>
    <property type="evidence" value="ECO:0007669"/>
    <property type="project" value="TreeGrafter"/>
</dbReference>
<dbReference type="RefSeq" id="WP_047807739.1">
    <property type="nucleotide sequence ID" value="NZ_CP011805.1"/>
</dbReference>
<evidence type="ECO:0000256" key="3">
    <source>
        <dbReference type="ARBA" id="ARBA00004939"/>
    </source>
</evidence>
<dbReference type="CDD" id="cd00311">
    <property type="entry name" value="TIM"/>
    <property type="match status" value="1"/>
</dbReference>
<dbReference type="GO" id="GO:0006096">
    <property type="term" value="P:glycolytic process"/>
    <property type="evidence" value="ECO:0007669"/>
    <property type="project" value="UniProtKB-UniRule"/>
</dbReference>
<comment type="subcellular location">
    <subcellularLocation>
        <location evidence="9 10">Cytoplasm</location>
    </subcellularLocation>
</comment>
<keyword evidence="8 9" id="KW-0413">Isomerase</keyword>
<dbReference type="PANTHER" id="PTHR21139:SF42">
    <property type="entry name" value="TRIOSEPHOSPHATE ISOMERASE"/>
    <property type="match status" value="1"/>
</dbReference>
<evidence type="ECO:0000256" key="7">
    <source>
        <dbReference type="ARBA" id="ARBA00023152"/>
    </source>
</evidence>
<dbReference type="InterPro" id="IPR000652">
    <property type="entry name" value="Triosephosphate_isomerase"/>
</dbReference>
<sequence>MAERPYIVGNWKMNGTRAMLAQARAIDRAAQNLMKVEVALAPPFTLIHATHREVEQIGVGAQDCHPADDGAHTGDISATMAADAGAKFVILGHSERRQNHGETDALVRAKAQAALAASLRVIMCCGETEDVRDAGNAVEHVIAQLKASLPETLDRPAEMLTVAYEPVWAIGTGRTPTVEDIGTMHREIRNLLVNLLGEEDGAAVRILYGGSVKAENARELLAADEVGGALVGGASLTAESFMGIVIAAAEVYES</sequence>
<dbReference type="SUPFAM" id="SSF51351">
    <property type="entry name" value="Triosephosphate isomerase (TIM)"/>
    <property type="match status" value="1"/>
</dbReference>
<dbReference type="EMBL" id="CP011805">
    <property type="protein sequence ID" value="AKM07219.1"/>
    <property type="molecule type" value="Genomic_DNA"/>
</dbReference>
<dbReference type="AlphaFoldDB" id="A0A0G3X9D7"/>
<comment type="pathway">
    <text evidence="9 10">Carbohydrate biosynthesis; gluconeogenesis.</text>
</comment>
<dbReference type="GO" id="GO:0005829">
    <property type="term" value="C:cytosol"/>
    <property type="evidence" value="ECO:0007669"/>
    <property type="project" value="TreeGrafter"/>
</dbReference>
<evidence type="ECO:0000256" key="1">
    <source>
        <dbReference type="ARBA" id="ARBA00000148"/>
    </source>
</evidence>
<dbReference type="GO" id="GO:0019563">
    <property type="term" value="P:glycerol catabolic process"/>
    <property type="evidence" value="ECO:0007669"/>
    <property type="project" value="TreeGrafter"/>
</dbReference>
<keyword evidence="12" id="KW-1185">Reference proteome</keyword>
<name>A0A0G3X9D7_9SPHN</name>
<dbReference type="GO" id="GO:0006094">
    <property type="term" value="P:gluconeogenesis"/>
    <property type="evidence" value="ECO:0007669"/>
    <property type="project" value="UniProtKB-UniRule"/>
</dbReference>
<evidence type="ECO:0000256" key="5">
    <source>
        <dbReference type="ARBA" id="ARBA00022432"/>
    </source>
</evidence>
<feature type="binding site" evidence="9">
    <location>
        <position position="211"/>
    </location>
    <ligand>
        <name>substrate</name>
    </ligand>
</feature>
<feature type="binding site" evidence="9">
    <location>
        <begin position="232"/>
        <end position="233"/>
    </location>
    <ligand>
        <name>substrate</name>
    </ligand>
</feature>
<dbReference type="EC" id="5.3.1.1" evidence="9 10"/>
<dbReference type="PROSITE" id="PS00171">
    <property type="entry name" value="TIM_1"/>
    <property type="match status" value="1"/>
</dbReference>
<dbReference type="UniPathway" id="UPA01066"/>
<evidence type="ECO:0000256" key="6">
    <source>
        <dbReference type="ARBA" id="ARBA00022490"/>
    </source>
</evidence>
<accession>A0A0G3X9D7</accession>
<dbReference type="InterPro" id="IPR013785">
    <property type="entry name" value="Aldolase_TIM"/>
</dbReference>
<proteinExistence type="inferred from homology"/>
<dbReference type="PATRIC" id="fig|543877.4.peg.1161"/>
<comment type="subunit">
    <text evidence="9 10">Homodimer.</text>
</comment>